<dbReference type="CDD" id="cd00077">
    <property type="entry name" value="HDc"/>
    <property type="match status" value="1"/>
</dbReference>
<dbReference type="Gene3D" id="3.30.460.10">
    <property type="entry name" value="Beta Polymerase, domain 2"/>
    <property type="match status" value="1"/>
</dbReference>
<organism evidence="10 11">
    <name type="scientific">Treponema primitia (strain ATCC BAA-887 / DSM 12427 / ZAS-2)</name>
    <dbReference type="NCBI Taxonomy" id="545694"/>
    <lineage>
        <taxon>Bacteria</taxon>
        <taxon>Pseudomonadati</taxon>
        <taxon>Spirochaetota</taxon>
        <taxon>Spirochaetia</taxon>
        <taxon>Spirochaetales</taxon>
        <taxon>Treponemataceae</taxon>
        <taxon>Treponema</taxon>
    </lineage>
</organism>
<name>F5YR49_TREPZ</name>
<dbReference type="EMBL" id="CP001843">
    <property type="protein sequence ID" value="AEF85082.1"/>
    <property type="molecule type" value="Genomic_DNA"/>
</dbReference>
<keyword evidence="7" id="KW-0460">Magnesium</keyword>
<evidence type="ECO:0000256" key="7">
    <source>
        <dbReference type="ARBA" id="ARBA00022842"/>
    </source>
</evidence>
<sequence length="453" mass="50461">MDNAAVHPILKEVASVFTRAGKQVYLVGGAVRDLLLGKEAKDWDLATDARPEEVIALFRRVIPTGIKHGTVTVRYKSNSLEVTTFRTESTYSDGRRPDQVNYAATIEEDLSRRDLTMNAIALSLPSGTTVDPFKGIEDIQNRRIRCVGNPEERFGEDGLRPLRALRFASQLNFTVDEATLAAIPGALSTTVRVSPERIRDELDKIISSDRPSIALLLMEKTGLLELILPELASCRGVEQKGFHRFDVLDHSLLACDYAARLNASREVRMASLFHDIGKPTVCRIDESGVRTFYQHEQVSADLARRIALRLRYPNALTERLVHLIREHMFHYEESWTDAAVRRFIIRVGEENLKDIYALRQADAFATAGIEGEPGFLAPLVSRVDAILAESRALSLKDLAVSGADLISAGVPKGPRLGIILKELLETVLDDPELNTREKLLEIAGNLNRRYTSP</sequence>
<evidence type="ECO:0000256" key="8">
    <source>
        <dbReference type="RuleBase" id="RU003953"/>
    </source>
</evidence>
<dbReference type="InterPro" id="IPR003607">
    <property type="entry name" value="HD/PDEase_dom"/>
</dbReference>
<evidence type="ECO:0000313" key="11">
    <source>
        <dbReference type="Proteomes" id="UP000009223"/>
    </source>
</evidence>
<reference evidence="10 11" key="2">
    <citation type="journal article" date="2011" name="ISME J.">
        <title>RNA-seq reveals cooperative metabolic interactions between two termite-gut spirochete species in co-culture.</title>
        <authorList>
            <person name="Rosenthal A.Z."/>
            <person name="Matson E.G."/>
            <person name="Eldar A."/>
            <person name="Leadbetter J.R."/>
        </authorList>
    </citation>
    <scope>NUCLEOTIDE SEQUENCE [LARGE SCALE GENOMIC DNA]</scope>
    <source>
        <strain evidence="11">ATCC BAA-887 / DSM 12427 / ZAS-2</strain>
    </source>
</reference>
<keyword evidence="2 8" id="KW-0808">Transferase</keyword>
<dbReference type="Pfam" id="PF12627">
    <property type="entry name" value="PolyA_pol_RNAbd"/>
    <property type="match status" value="1"/>
</dbReference>
<dbReference type="PANTHER" id="PTHR46173">
    <property type="entry name" value="CCA TRNA NUCLEOTIDYLTRANSFERASE 1, MITOCHONDRIAL"/>
    <property type="match status" value="1"/>
</dbReference>
<evidence type="ECO:0000256" key="5">
    <source>
        <dbReference type="ARBA" id="ARBA00022723"/>
    </source>
</evidence>
<dbReference type="SUPFAM" id="SSF81301">
    <property type="entry name" value="Nucleotidyltransferase"/>
    <property type="match status" value="1"/>
</dbReference>
<dbReference type="InterPro" id="IPR032828">
    <property type="entry name" value="PolyA_RNA-bd"/>
</dbReference>
<dbReference type="Pfam" id="PF01966">
    <property type="entry name" value="HD"/>
    <property type="match status" value="1"/>
</dbReference>
<accession>F5YR49</accession>
<evidence type="ECO:0000256" key="3">
    <source>
        <dbReference type="ARBA" id="ARBA00022694"/>
    </source>
</evidence>
<gene>
    <name evidence="10" type="ordered locus">TREPR_2687</name>
</gene>
<reference evidence="11" key="1">
    <citation type="submission" date="2009-12" db="EMBL/GenBank/DDBJ databases">
        <title>Complete sequence of Treponema primitia strain ZAS-2.</title>
        <authorList>
            <person name="Tetu S.G."/>
            <person name="Matson E."/>
            <person name="Ren Q."/>
            <person name="Seshadri R."/>
            <person name="Elbourne L."/>
            <person name="Hassan K.A."/>
            <person name="Durkin A."/>
            <person name="Radune D."/>
            <person name="Mohamoud Y."/>
            <person name="Shay R."/>
            <person name="Jin S."/>
            <person name="Zhang X."/>
            <person name="Lucey K."/>
            <person name="Ballor N.R."/>
            <person name="Ottesen E."/>
            <person name="Rosenthal R."/>
            <person name="Allen A."/>
            <person name="Leadbetter J.R."/>
            <person name="Paulsen I.T."/>
        </authorList>
    </citation>
    <scope>NUCLEOTIDE SEQUENCE [LARGE SCALE GENOMIC DNA]</scope>
    <source>
        <strain evidence="11">ATCC BAA-887 / DSM 12427 / ZAS-2</strain>
    </source>
</reference>
<dbReference type="InterPro" id="IPR002646">
    <property type="entry name" value="PolA_pol_head_dom"/>
</dbReference>
<dbReference type="AlphaFoldDB" id="F5YR49"/>
<dbReference type="KEGG" id="tpi:TREPR_2687"/>
<dbReference type="GO" id="GO:0000166">
    <property type="term" value="F:nucleotide binding"/>
    <property type="evidence" value="ECO:0007669"/>
    <property type="project" value="UniProtKB-KW"/>
</dbReference>
<evidence type="ECO:0000256" key="1">
    <source>
        <dbReference type="ARBA" id="ARBA00001946"/>
    </source>
</evidence>
<evidence type="ECO:0000313" key="10">
    <source>
        <dbReference type="EMBL" id="AEF85082.1"/>
    </source>
</evidence>
<dbReference type="InterPro" id="IPR043519">
    <property type="entry name" value="NT_sf"/>
</dbReference>
<keyword evidence="4 10" id="KW-0548">Nucleotidyltransferase</keyword>
<dbReference type="NCBIfam" id="TIGR00277">
    <property type="entry name" value="HDIG"/>
    <property type="match status" value="1"/>
</dbReference>
<dbReference type="GO" id="GO:0000049">
    <property type="term" value="F:tRNA binding"/>
    <property type="evidence" value="ECO:0007669"/>
    <property type="project" value="TreeGrafter"/>
</dbReference>
<evidence type="ECO:0000256" key="2">
    <source>
        <dbReference type="ARBA" id="ARBA00022679"/>
    </source>
</evidence>
<dbReference type="Gene3D" id="1.10.246.80">
    <property type="match status" value="1"/>
</dbReference>
<dbReference type="OrthoDB" id="9805698at2"/>
<evidence type="ECO:0000256" key="4">
    <source>
        <dbReference type="ARBA" id="ARBA00022695"/>
    </source>
</evidence>
<keyword evidence="6" id="KW-0547">Nucleotide-binding</keyword>
<proteinExistence type="inferred from homology"/>
<keyword evidence="8" id="KW-0694">RNA-binding</keyword>
<dbReference type="GO" id="GO:0046872">
    <property type="term" value="F:metal ion binding"/>
    <property type="evidence" value="ECO:0007669"/>
    <property type="project" value="UniProtKB-KW"/>
</dbReference>
<dbReference type="SUPFAM" id="SSF81891">
    <property type="entry name" value="Poly A polymerase C-terminal region-like"/>
    <property type="match status" value="1"/>
</dbReference>
<dbReference type="PROSITE" id="PS51831">
    <property type="entry name" value="HD"/>
    <property type="match status" value="1"/>
</dbReference>
<comment type="cofactor">
    <cofactor evidence="1">
        <name>Mg(2+)</name>
        <dbReference type="ChEBI" id="CHEBI:18420"/>
    </cofactor>
</comment>
<comment type="similarity">
    <text evidence="8">Belongs to the tRNA nucleotidyltransferase/poly(A) polymerase family.</text>
</comment>
<dbReference type="Pfam" id="PF01743">
    <property type="entry name" value="PolyA_pol"/>
    <property type="match status" value="1"/>
</dbReference>
<dbReference type="CDD" id="cd05398">
    <property type="entry name" value="NT_ClassII-CCAase"/>
    <property type="match status" value="1"/>
</dbReference>
<keyword evidence="11" id="KW-1185">Reference proteome</keyword>
<dbReference type="InterPro" id="IPR006675">
    <property type="entry name" value="HDIG_dom"/>
</dbReference>
<dbReference type="eggNOG" id="COG0617">
    <property type="taxonomic scope" value="Bacteria"/>
</dbReference>
<feature type="domain" description="HD" evidence="9">
    <location>
        <begin position="247"/>
        <end position="367"/>
    </location>
</feature>
<dbReference type="GO" id="GO:0008033">
    <property type="term" value="P:tRNA processing"/>
    <property type="evidence" value="ECO:0007669"/>
    <property type="project" value="UniProtKB-KW"/>
</dbReference>
<dbReference type="HOGENOM" id="CLU_015961_3_1_12"/>
<dbReference type="SMART" id="SM00471">
    <property type="entry name" value="HDc"/>
    <property type="match status" value="1"/>
</dbReference>
<keyword evidence="5" id="KW-0479">Metal-binding</keyword>
<keyword evidence="3" id="KW-0819">tRNA processing</keyword>
<dbReference type="Proteomes" id="UP000009223">
    <property type="component" value="Chromosome"/>
</dbReference>
<evidence type="ECO:0000259" key="9">
    <source>
        <dbReference type="PROSITE" id="PS51831"/>
    </source>
</evidence>
<dbReference type="PANTHER" id="PTHR46173:SF1">
    <property type="entry name" value="CCA TRNA NUCLEOTIDYLTRANSFERASE 1, MITOCHONDRIAL"/>
    <property type="match status" value="1"/>
</dbReference>
<dbReference type="GO" id="GO:0004810">
    <property type="term" value="F:CCA tRNA nucleotidyltransferase activity"/>
    <property type="evidence" value="ECO:0007669"/>
    <property type="project" value="UniProtKB-EC"/>
</dbReference>
<dbReference type="STRING" id="545694.TREPR_2687"/>
<dbReference type="InterPro" id="IPR006674">
    <property type="entry name" value="HD_domain"/>
</dbReference>
<dbReference type="RefSeq" id="WP_015707540.1">
    <property type="nucleotide sequence ID" value="NC_015578.1"/>
</dbReference>
<evidence type="ECO:0000256" key="6">
    <source>
        <dbReference type="ARBA" id="ARBA00022741"/>
    </source>
</evidence>
<dbReference type="Gene3D" id="1.10.3090.10">
    <property type="entry name" value="cca-adding enzyme, domain 2"/>
    <property type="match status" value="1"/>
</dbReference>
<protein>
    <submittedName>
        <fullName evidence="10">tRNA adenylyltransferase/tRNA cytidylyltransferase</fullName>
        <ecNumber evidence="10">2.7.7.72</ecNumber>
    </submittedName>
</protein>
<dbReference type="InterPro" id="IPR050264">
    <property type="entry name" value="Bact_CCA-adding_enz_type3_sf"/>
</dbReference>
<dbReference type="EC" id="2.7.7.72" evidence="10"/>